<keyword evidence="1" id="KW-0812">Transmembrane</keyword>
<protein>
    <submittedName>
        <fullName evidence="2">K+-transporting ATPase, KdpF subunit</fullName>
    </submittedName>
</protein>
<dbReference type="AlphaFoldDB" id="A0A1H6D642"/>
<evidence type="ECO:0000313" key="2">
    <source>
        <dbReference type="EMBL" id="SEG80741.1"/>
    </source>
</evidence>
<keyword evidence="1" id="KW-1133">Transmembrane helix</keyword>
<keyword evidence="3" id="KW-1185">Reference proteome</keyword>
<dbReference type="EMBL" id="FNVU01000012">
    <property type="protein sequence ID" value="SEG80741.1"/>
    <property type="molecule type" value="Genomic_DNA"/>
</dbReference>
<reference evidence="2 3" key="1">
    <citation type="submission" date="2016-10" db="EMBL/GenBank/DDBJ databases">
        <authorList>
            <person name="de Groot N.N."/>
        </authorList>
    </citation>
    <scope>NUCLEOTIDE SEQUENCE [LARGE SCALE GENOMIC DNA]</scope>
    <source>
        <strain evidence="2 3">CGMCC 4.2023</strain>
    </source>
</reference>
<name>A0A1H6D642_9ACTN</name>
<feature type="transmembrane region" description="Helical" evidence="1">
    <location>
        <begin position="6"/>
        <end position="24"/>
    </location>
</feature>
<evidence type="ECO:0000256" key="1">
    <source>
        <dbReference type="SAM" id="Phobius"/>
    </source>
</evidence>
<dbReference type="GO" id="GO:0008556">
    <property type="term" value="F:P-type potassium transmembrane transporter activity"/>
    <property type="evidence" value="ECO:0007669"/>
    <property type="project" value="InterPro"/>
</dbReference>
<dbReference type="Proteomes" id="UP000236754">
    <property type="component" value="Unassembled WGS sequence"/>
</dbReference>
<sequence length="29" mass="3289">MSVTDVLLLILSIVMFVYLGVALFKAERF</sequence>
<proteinExistence type="predicted"/>
<dbReference type="Pfam" id="PF09604">
    <property type="entry name" value="Potass_KdpF"/>
    <property type="match status" value="1"/>
</dbReference>
<gene>
    <name evidence="2" type="ORF">SAMN05216223_11292</name>
</gene>
<dbReference type="InterPro" id="IPR011726">
    <property type="entry name" value="KdpF"/>
</dbReference>
<dbReference type="RefSeq" id="WP_160145095.1">
    <property type="nucleotide sequence ID" value="NZ_FNVU01000012.1"/>
</dbReference>
<accession>A0A1H6D642</accession>
<dbReference type="GO" id="GO:0005886">
    <property type="term" value="C:plasma membrane"/>
    <property type="evidence" value="ECO:0007669"/>
    <property type="project" value="InterPro"/>
</dbReference>
<keyword evidence="1" id="KW-0472">Membrane</keyword>
<evidence type="ECO:0000313" key="3">
    <source>
        <dbReference type="Proteomes" id="UP000236754"/>
    </source>
</evidence>
<organism evidence="2 3">
    <name type="scientific">Actinacidiphila yanglinensis</name>
    <dbReference type="NCBI Taxonomy" id="310779"/>
    <lineage>
        <taxon>Bacteria</taxon>
        <taxon>Bacillati</taxon>
        <taxon>Actinomycetota</taxon>
        <taxon>Actinomycetes</taxon>
        <taxon>Kitasatosporales</taxon>
        <taxon>Streptomycetaceae</taxon>
        <taxon>Actinacidiphila</taxon>
    </lineage>
</organism>